<evidence type="ECO:0000256" key="6">
    <source>
        <dbReference type="ARBA" id="ARBA00023136"/>
    </source>
</evidence>
<comment type="subcellular location">
    <subcellularLocation>
        <location evidence="1">Cell membrane</location>
        <topology evidence="1">Multi-pass membrane protein</topology>
    </subcellularLocation>
</comment>
<evidence type="ECO:0000256" key="5">
    <source>
        <dbReference type="ARBA" id="ARBA00022989"/>
    </source>
</evidence>
<sequence length="450" mass="49884">MKDLLQKTLPLSLILGARFFGLFVVMPLLSLYAFSLSGATPILIGIAMGGYALTQVIFQVPFGFLSDKFGRKSMIALGLIIFAIGSAICALSDDIYMLIIGRFLQGAGAVGGVVSAMIADLVNEEKRTKAMAFMGATISLSFVVAMIVGPIIGGIYGVSNLFWITFVLAIFGIVLLFVSVPEAPKITYSFNANTNEYSLIFKNKNLQIMNLTNFLQKGFMTLAFLIIPIALVKGFEMPKEELYKVYIPASILGLLSMAPAAIIAEKKGKFKSVMVTGVLFFVIAYLLMLSDNKWAFIAGIFVFFIGFSMHEPIMQSLASRYCKAHQKGSALGIFTSFGYLGTFVGALIGGHFYDFFGMLSISMFVVIASFLWILLFAFLANPTFQKNLYLPLCEHTRGEDLEVLVELVGILEWYINESERKAVIKYDKHLLEEQEIMDFIKIHLRDKFKE</sequence>
<accession>A0ABT4VCR6</accession>
<name>A0ABT4VCR6_9HELI</name>
<feature type="transmembrane region" description="Helical" evidence="7">
    <location>
        <begin position="12"/>
        <end position="34"/>
    </location>
</feature>
<feature type="transmembrane region" description="Helical" evidence="7">
    <location>
        <begin position="294"/>
        <end position="310"/>
    </location>
</feature>
<evidence type="ECO:0000256" key="3">
    <source>
        <dbReference type="ARBA" id="ARBA00022475"/>
    </source>
</evidence>
<evidence type="ECO:0000256" key="7">
    <source>
        <dbReference type="SAM" id="Phobius"/>
    </source>
</evidence>
<keyword evidence="10" id="KW-1185">Reference proteome</keyword>
<evidence type="ECO:0000313" key="9">
    <source>
        <dbReference type="EMBL" id="MDA3968397.1"/>
    </source>
</evidence>
<keyword evidence="6 7" id="KW-0472">Membrane</keyword>
<dbReference type="Pfam" id="PF07690">
    <property type="entry name" value="MFS_1"/>
    <property type="match status" value="1"/>
</dbReference>
<protein>
    <submittedName>
        <fullName evidence="9">MFS transporter</fullName>
    </submittedName>
</protein>
<dbReference type="InterPro" id="IPR011701">
    <property type="entry name" value="MFS"/>
</dbReference>
<keyword evidence="2" id="KW-0813">Transport</keyword>
<feature type="transmembrane region" description="Helical" evidence="7">
    <location>
        <begin position="359"/>
        <end position="380"/>
    </location>
</feature>
<dbReference type="Proteomes" id="UP001210261">
    <property type="component" value="Unassembled WGS sequence"/>
</dbReference>
<feature type="transmembrane region" description="Helical" evidence="7">
    <location>
        <begin position="131"/>
        <end position="155"/>
    </location>
</feature>
<dbReference type="SUPFAM" id="SSF103473">
    <property type="entry name" value="MFS general substrate transporter"/>
    <property type="match status" value="1"/>
</dbReference>
<evidence type="ECO:0000256" key="4">
    <source>
        <dbReference type="ARBA" id="ARBA00022692"/>
    </source>
</evidence>
<dbReference type="Gene3D" id="1.20.1250.20">
    <property type="entry name" value="MFS general substrate transporter like domains"/>
    <property type="match status" value="1"/>
</dbReference>
<dbReference type="PANTHER" id="PTHR23517:SF2">
    <property type="entry name" value="MULTIDRUG RESISTANCE PROTEIN MDTH"/>
    <property type="match status" value="1"/>
</dbReference>
<feature type="transmembrane region" description="Helical" evidence="7">
    <location>
        <begin position="99"/>
        <end position="119"/>
    </location>
</feature>
<feature type="transmembrane region" description="Helical" evidence="7">
    <location>
        <begin position="40"/>
        <end position="62"/>
    </location>
</feature>
<organism evidence="9 10">
    <name type="scientific">Helicobacter ibis</name>
    <dbReference type="NCBI Taxonomy" id="2962633"/>
    <lineage>
        <taxon>Bacteria</taxon>
        <taxon>Pseudomonadati</taxon>
        <taxon>Campylobacterota</taxon>
        <taxon>Epsilonproteobacteria</taxon>
        <taxon>Campylobacterales</taxon>
        <taxon>Helicobacteraceae</taxon>
        <taxon>Helicobacter</taxon>
    </lineage>
</organism>
<dbReference type="InterPro" id="IPR050171">
    <property type="entry name" value="MFS_Transporters"/>
</dbReference>
<gene>
    <name evidence="9" type="ORF">PF021_01760</name>
</gene>
<proteinExistence type="predicted"/>
<evidence type="ECO:0000259" key="8">
    <source>
        <dbReference type="PROSITE" id="PS50850"/>
    </source>
</evidence>
<dbReference type="InterPro" id="IPR020846">
    <property type="entry name" value="MFS_dom"/>
</dbReference>
<evidence type="ECO:0000256" key="1">
    <source>
        <dbReference type="ARBA" id="ARBA00004651"/>
    </source>
</evidence>
<feature type="transmembrane region" description="Helical" evidence="7">
    <location>
        <begin position="74"/>
        <end position="93"/>
    </location>
</feature>
<dbReference type="PANTHER" id="PTHR23517">
    <property type="entry name" value="RESISTANCE PROTEIN MDTM, PUTATIVE-RELATED-RELATED"/>
    <property type="match status" value="1"/>
</dbReference>
<feature type="transmembrane region" description="Helical" evidence="7">
    <location>
        <begin position="161"/>
        <end position="180"/>
    </location>
</feature>
<comment type="caution">
    <text evidence="9">The sequence shown here is derived from an EMBL/GenBank/DDBJ whole genome shotgun (WGS) entry which is preliminary data.</text>
</comment>
<dbReference type="InterPro" id="IPR036259">
    <property type="entry name" value="MFS_trans_sf"/>
</dbReference>
<feature type="transmembrane region" description="Helical" evidence="7">
    <location>
        <begin position="331"/>
        <end position="353"/>
    </location>
</feature>
<dbReference type="PRINTS" id="PR01035">
    <property type="entry name" value="TCRTETA"/>
</dbReference>
<reference evidence="9 10" key="1">
    <citation type="submission" date="2023-01" db="EMBL/GenBank/DDBJ databases">
        <title>Description of Helicobacter ibis sp. nov. isolated from faecal droppings of black-faced ibis (Theristicus melanopis).</title>
        <authorList>
            <person name="Lopez-Cantillo M."/>
            <person name="Vidal-Veuthey B."/>
            <person name="Mella A."/>
            <person name="De La Haba R."/>
            <person name="Collado L."/>
        </authorList>
    </citation>
    <scope>NUCLEOTIDE SEQUENCE [LARGE SCALE GENOMIC DNA]</scope>
    <source>
        <strain evidence="9 10">A82</strain>
    </source>
</reference>
<dbReference type="EMBL" id="JAQHXR010000001">
    <property type="protein sequence ID" value="MDA3968397.1"/>
    <property type="molecule type" value="Genomic_DNA"/>
</dbReference>
<feature type="domain" description="Major facilitator superfamily (MFS) profile" evidence="8">
    <location>
        <begin position="7"/>
        <end position="385"/>
    </location>
</feature>
<keyword evidence="3" id="KW-1003">Cell membrane</keyword>
<feature type="transmembrane region" description="Helical" evidence="7">
    <location>
        <begin position="245"/>
        <end position="263"/>
    </location>
</feature>
<evidence type="ECO:0000313" key="10">
    <source>
        <dbReference type="Proteomes" id="UP001210261"/>
    </source>
</evidence>
<dbReference type="PROSITE" id="PS50850">
    <property type="entry name" value="MFS"/>
    <property type="match status" value="1"/>
</dbReference>
<dbReference type="InterPro" id="IPR001958">
    <property type="entry name" value="Tet-R_TetA/multi-R_MdtG-like"/>
</dbReference>
<dbReference type="CDD" id="cd17472">
    <property type="entry name" value="MFS_YajR_like"/>
    <property type="match status" value="1"/>
</dbReference>
<evidence type="ECO:0000256" key="2">
    <source>
        <dbReference type="ARBA" id="ARBA00022448"/>
    </source>
</evidence>
<keyword evidence="5 7" id="KW-1133">Transmembrane helix</keyword>
<feature type="transmembrane region" description="Helical" evidence="7">
    <location>
        <begin position="214"/>
        <end position="233"/>
    </location>
</feature>
<keyword evidence="4 7" id="KW-0812">Transmembrane</keyword>
<dbReference type="RefSeq" id="WP_271020689.1">
    <property type="nucleotide sequence ID" value="NZ_JAQHXR010000001.1"/>
</dbReference>